<keyword evidence="3 7" id="KW-0288">FMN</keyword>
<dbReference type="PROSITE" id="PS01136">
    <property type="entry name" value="UPF0034"/>
    <property type="match status" value="1"/>
</dbReference>
<comment type="similarity">
    <text evidence="7">Belongs to the dus family.</text>
</comment>
<organism evidence="10 11">
    <name type="scientific">Legionella pneumophila</name>
    <dbReference type="NCBI Taxonomy" id="446"/>
    <lineage>
        <taxon>Bacteria</taxon>
        <taxon>Pseudomonadati</taxon>
        <taxon>Pseudomonadota</taxon>
        <taxon>Gammaproteobacteria</taxon>
        <taxon>Legionellales</taxon>
        <taxon>Legionellaceae</taxon>
        <taxon>Legionella</taxon>
    </lineage>
</organism>
<evidence type="ECO:0000256" key="7">
    <source>
        <dbReference type="PIRNR" id="PIRNR006621"/>
    </source>
</evidence>
<evidence type="ECO:0000256" key="8">
    <source>
        <dbReference type="PIRSR" id="PIRSR006621-1"/>
    </source>
</evidence>
<dbReference type="Proteomes" id="UP000239239">
    <property type="component" value="Unassembled WGS sequence"/>
</dbReference>
<dbReference type="EMBL" id="PQWY01000021">
    <property type="protein sequence ID" value="PPK28777.1"/>
    <property type="molecule type" value="Genomic_DNA"/>
</dbReference>
<dbReference type="PANTHER" id="PTHR45846">
    <property type="entry name" value="TRNA-DIHYDROURIDINE(47) SYNTHASE [NAD(P)(+)]-LIKE"/>
    <property type="match status" value="1"/>
</dbReference>
<feature type="active site" description="Proton donor" evidence="8">
    <location>
        <position position="110"/>
    </location>
</feature>
<comment type="cofactor">
    <cofactor evidence="1 7 9">
        <name>FMN</name>
        <dbReference type="ChEBI" id="CHEBI:58210"/>
    </cofactor>
</comment>
<dbReference type="GO" id="GO:0017150">
    <property type="term" value="F:tRNA dihydrouridine synthase activity"/>
    <property type="evidence" value="ECO:0007669"/>
    <property type="project" value="InterPro"/>
</dbReference>
<dbReference type="InterPro" id="IPR013785">
    <property type="entry name" value="Aldolase_TIM"/>
</dbReference>
<protein>
    <recommendedName>
        <fullName evidence="7">tRNA-dihydrouridine synthase</fullName>
        <ecNumber evidence="7">1.3.1.-</ecNumber>
    </recommendedName>
</protein>
<evidence type="ECO:0000256" key="5">
    <source>
        <dbReference type="ARBA" id="ARBA00022857"/>
    </source>
</evidence>
<dbReference type="CDD" id="cd02801">
    <property type="entry name" value="DUS_like_FMN"/>
    <property type="match status" value="1"/>
</dbReference>
<dbReference type="GO" id="GO:0050660">
    <property type="term" value="F:flavin adenine dinucleotide binding"/>
    <property type="evidence" value="ECO:0007669"/>
    <property type="project" value="InterPro"/>
</dbReference>
<dbReference type="AlphaFoldDB" id="A0A2S6EUB5"/>
<keyword evidence="5" id="KW-0521">NADP</keyword>
<keyword evidence="6 7" id="KW-0560">Oxidoreductase</keyword>
<keyword evidence="4 7" id="KW-0819">tRNA processing</keyword>
<dbReference type="InterPro" id="IPR035587">
    <property type="entry name" value="DUS-like_FMN-bd"/>
</dbReference>
<evidence type="ECO:0000256" key="9">
    <source>
        <dbReference type="PIRSR" id="PIRSR006621-2"/>
    </source>
</evidence>
<dbReference type="InterPro" id="IPR001269">
    <property type="entry name" value="DUS_fam"/>
</dbReference>
<evidence type="ECO:0000313" key="11">
    <source>
        <dbReference type="Proteomes" id="UP000239239"/>
    </source>
</evidence>
<feature type="binding site" evidence="9">
    <location>
        <position position="80"/>
    </location>
    <ligand>
        <name>FMN</name>
        <dbReference type="ChEBI" id="CHEBI:58210"/>
    </ligand>
</feature>
<dbReference type="Gene3D" id="3.20.20.70">
    <property type="entry name" value="Aldolase class I"/>
    <property type="match status" value="1"/>
</dbReference>
<dbReference type="PIRSF" id="PIRSF006621">
    <property type="entry name" value="Dus"/>
    <property type="match status" value="1"/>
</dbReference>
<evidence type="ECO:0000256" key="3">
    <source>
        <dbReference type="ARBA" id="ARBA00022643"/>
    </source>
</evidence>
<keyword evidence="9" id="KW-0547">Nucleotide-binding</keyword>
<evidence type="ECO:0000313" key="10">
    <source>
        <dbReference type="EMBL" id="PPK28777.1"/>
    </source>
</evidence>
<comment type="function">
    <text evidence="7">Catalyzes the synthesis of 5,6-dihydrouridine (D), a modified base found in the D-loop of most tRNAs, via the reduction of the C5-C6 double bond in target uridines.</text>
</comment>
<feature type="binding site" evidence="9">
    <location>
        <begin position="231"/>
        <end position="232"/>
    </location>
    <ligand>
        <name>FMN</name>
        <dbReference type="ChEBI" id="CHEBI:58210"/>
    </ligand>
</feature>
<feature type="binding site" evidence="9">
    <location>
        <position position="176"/>
    </location>
    <ligand>
        <name>FMN</name>
        <dbReference type="ChEBI" id="CHEBI:58210"/>
    </ligand>
</feature>
<evidence type="ECO:0000256" key="1">
    <source>
        <dbReference type="ARBA" id="ARBA00001917"/>
    </source>
</evidence>
<gene>
    <name evidence="10" type="ORF">C3928_15150</name>
</gene>
<dbReference type="Pfam" id="PF01207">
    <property type="entry name" value="Dus"/>
    <property type="match status" value="1"/>
</dbReference>
<dbReference type="SUPFAM" id="SSF51395">
    <property type="entry name" value="FMN-linked oxidoreductases"/>
    <property type="match status" value="1"/>
</dbReference>
<dbReference type="EC" id="1.3.1.-" evidence="7"/>
<dbReference type="PANTHER" id="PTHR45846:SF1">
    <property type="entry name" value="TRNA-DIHYDROURIDINE(47) SYNTHASE [NAD(P)(+)]-LIKE"/>
    <property type="match status" value="1"/>
</dbReference>
<reference evidence="10 11" key="1">
    <citation type="submission" date="2018-02" db="EMBL/GenBank/DDBJ databases">
        <title>Draft genome sequences of four Legionella pneumophila clinical strains isolated in Ontario.</title>
        <authorList>
            <person name="Fortuna A."/>
            <person name="Ramnarine R."/>
            <person name="Li A."/>
            <person name="Frantz C."/>
            <person name="Mallo G."/>
        </authorList>
    </citation>
    <scope>NUCLEOTIDE SEQUENCE [LARGE SCALE GENOMIC DNA]</scope>
    <source>
        <strain evidence="10 11">LG61</strain>
    </source>
</reference>
<dbReference type="GO" id="GO:0003723">
    <property type="term" value="F:RNA binding"/>
    <property type="evidence" value="ECO:0007669"/>
    <property type="project" value="TreeGrafter"/>
</dbReference>
<feature type="binding site" evidence="9">
    <location>
        <position position="149"/>
    </location>
    <ligand>
        <name>FMN</name>
        <dbReference type="ChEBI" id="CHEBI:58210"/>
    </ligand>
</feature>
<accession>A0A2S6EUB5</accession>
<sequence length="329" mass="36860">MMHTFINSPLQIGSLKLPHRLIQGPLAGYSCAPFRDLFNIYTPPAYCVSEMCSAIDILHKHSSQSRYIYRAPTEKLLAYQISGNEPHVLAEAAAKLQSLGADLIDINCGCPKSKIRKKGAGSALLEDPQKLIAIISKVRAAISIPLTIKIRIQNNEKDLTLAKQIEDAGAHALIVHGRRWTEDYDIPCNWQQIANIKNAVNIPVIVNGDISDIFSLRKAMKISVCDGFMISRAGTGKPWLYRDLLNLETNDVAFDEKLKLFMLHLEGLSCLENEHKAVLQSKSLVRYYFKKQLNEQQLQQFYQLGSLMEIKDFLAEATHRVSNILVAAS</sequence>
<dbReference type="InterPro" id="IPR018517">
    <property type="entry name" value="tRNA_hU_synthase_CS"/>
</dbReference>
<dbReference type="OrthoDB" id="9764501at2"/>
<name>A0A2S6EUB5_LEGPN</name>
<evidence type="ECO:0000256" key="6">
    <source>
        <dbReference type="ARBA" id="ARBA00023002"/>
    </source>
</evidence>
<evidence type="ECO:0000256" key="4">
    <source>
        <dbReference type="ARBA" id="ARBA00022694"/>
    </source>
</evidence>
<evidence type="ECO:0000256" key="2">
    <source>
        <dbReference type="ARBA" id="ARBA00022630"/>
    </source>
</evidence>
<keyword evidence="2 7" id="KW-0285">Flavoprotein</keyword>
<comment type="caution">
    <text evidence="10">The sequence shown here is derived from an EMBL/GenBank/DDBJ whole genome shotgun (WGS) entry which is preliminary data.</text>
</comment>
<proteinExistence type="inferred from homology"/>